<reference evidence="8" key="1">
    <citation type="journal article" date="2019" name="Int. J. Syst. Evol. Microbiol.">
        <title>The Global Catalogue of Microorganisms (GCM) 10K type strain sequencing project: providing services to taxonomists for standard genome sequencing and annotation.</title>
        <authorList>
            <consortium name="The Broad Institute Genomics Platform"/>
            <consortium name="The Broad Institute Genome Sequencing Center for Infectious Disease"/>
            <person name="Wu L."/>
            <person name="Ma J."/>
        </authorList>
    </citation>
    <scope>NUCLEOTIDE SEQUENCE [LARGE SCALE GENOMIC DNA]</scope>
    <source>
        <strain evidence="8">KCTC 42082</strain>
    </source>
</reference>
<evidence type="ECO:0000259" key="6">
    <source>
        <dbReference type="Pfam" id="PF25917"/>
    </source>
</evidence>
<accession>A0ABQ3FG51</accession>
<evidence type="ECO:0000313" key="7">
    <source>
        <dbReference type="EMBL" id="GHC23106.1"/>
    </source>
</evidence>
<evidence type="ECO:0000256" key="1">
    <source>
        <dbReference type="ARBA" id="ARBA00009477"/>
    </source>
</evidence>
<protein>
    <submittedName>
        <fullName evidence="7">Multidrug resistance protein A</fullName>
    </submittedName>
</protein>
<feature type="coiled-coil region" evidence="2">
    <location>
        <begin position="87"/>
        <end position="128"/>
    </location>
</feature>
<keyword evidence="8" id="KW-1185">Reference proteome</keyword>
<keyword evidence="2" id="KW-0175">Coiled coil</keyword>
<feature type="region of interest" description="Disordered" evidence="3">
    <location>
        <begin position="153"/>
        <end position="173"/>
    </location>
</feature>
<evidence type="ECO:0000256" key="3">
    <source>
        <dbReference type="SAM" id="MobiDB-lite"/>
    </source>
</evidence>
<dbReference type="Proteomes" id="UP000604243">
    <property type="component" value="Unassembled WGS sequence"/>
</dbReference>
<dbReference type="SUPFAM" id="SSF111369">
    <property type="entry name" value="HlyD-like secretion proteins"/>
    <property type="match status" value="2"/>
</dbReference>
<feature type="transmembrane region" description="Helical" evidence="4">
    <location>
        <begin position="16"/>
        <end position="34"/>
    </location>
</feature>
<dbReference type="Pfam" id="PF25876">
    <property type="entry name" value="HH_MFP_RND"/>
    <property type="match status" value="1"/>
</dbReference>
<keyword evidence="4" id="KW-1133">Transmembrane helix</keyword>
<gene>
    <name evidence="7" type="primary">emrA</name>
    <name evidence="7" type="ORF">GCM10010082_14110</name>
</gene>
<dbReference type="InterPro" id="IPR058625">
    <property type="entry name" value="MdtA-like_BSH"/>
</dbReference>
<sequence length="357" mass="38372">MSNATDDARPRSRRPLILTVVILAIAAVAAVLLLRHQLGGSDVWTNDARFDADYVVISPQVAGDLVAVHVEDHDRVKRGDALMDIDARDYQAAVDDAEGQVAAARAELAQIEAQLAQLPAQVRRAEAQVAEDGANADYAHATAERYRRLRHNGNVSDQNAQQADANARAQQAKRRADQAELVRVRQQDGVLKAQKDSAQAALDRALAQQEKARLALSRTHITAPVDGVIAEQSARVGGWVSAGSAQLAIVPVQGIYITAHYREVDITDVAPGQPVDISVDAWPDLKLHGHVKSLAPATGTTFSPVSSNDTSGNFTKIVQRLPVRIALDPDQPGLDRLRVGLSVETTIHTEGDRQKGA</sequence>
<dbReference type="EMBL" id="BMZM01000002">
    <property type="protein sequence ID" value="GHC23106.1"/>
    <property type="molecule type" value="Genomic_DNA"/>
</dbReference>
<dbReference type="Pfam" id="PF25917">
    <property type="entry name" value="BSH_RND"/>
    <property type="match status" value="1"/>
</dbReference>
<feature type="compositionally biased region" description="Low complexity" evidence="3">
    <location>
        <begin position="157"/>
        <end position="170"/>
    </location>
</feature>
<dbReference type="PANTHER" id="PTHR30386">
    <property type="entry name" value="MEMBRANE FUSION SUBUNIT OF EMRAB-TOLC MULTIDRUG EFFLUX PUMP"/>
    <property type="match status" value="1"/>
</dbReference>
<dbReference type="Gene3D" id="2.40.50.100">
    <property type="match status" value="1"/>
</dbReference>
<feature type="domain" description="Multidrug resistance protein MdtA-like alpha-helical hairpin" evidence="5">
    <location>
        <begin position="123"/>
        <end position="181"/>
    </location>
</feature>
<evidence type="ECO:0000259" key="5">
    <source>
        <dbReference type="Pfam" id="PF25876"/>
    </source>
</evidence>
<evidence type="ECO:0000256" key="4">
    <source>
        <dbReference type="SAM" id="Phobius"/>
    </source>
</evidence>
<dbReference type="Gene3D" id="1.10.287.470">
    <property type="entry name" value="Helix hairpin bin"/>
    <property type="match status" value="2"/>
</dbReference>
<feature type="domain" description="Multidrug resistance protein MdtA-like barrel-sandwich hybrid" evidence="6">
    <location>
        <begin position="55"/>
        <end position="250"/>
    </location>
</feature>
<dbReference type="Gene3D" id="2.40.30.170">
    <property type="match status" value="1"/>
</dbReference>
<dbReference type="RefSeq" id="WP_189516539.1">
    <property type="nucleotide sequence ID" value="NZ_BMZM01000002.1"/>
</dbReference>
<evidence type="ECO:0000256" key="2">
    <source>
        <dbReference type="SAM" id="Coils"/>
    </source>
</evidence>
<comment type="similarity">
    <text evidence="1">Belongs to the membrane fusion protein (MFP) (TC 8.A.1) family.</text>
</comment>
<keyword evidence="4" id="KW-0812">Transmembrane</keyword>
<keyword evidence="4" id="KW-0472">Membrane</keyword>
<dbReference type="PANTHER" id="PTHR30386:SF24">
    <property type="entry name" value="MULTIDRUG RESISTANCE EFFLUX PUMP"/>
    <property type="match status" value="1"/>
</dbReference>
<dbReference type="InterPro" id="IPR058624">
    <property type="entry name" value="MdtA-like_HH"/>
</dbReference>
<organism evidence="7 8">
    <name type="scientific">Kushneria pakistanensis</name>
    <dbReference type="NCBI Taxonomy" id="1508770"/>
    <lineage>
        <taxon>Bacteria</taxon>
        <taxon>Pseudomonadati</taxon>
        <taxon>Pseudomonadota</taxon>
        <taxon>Gammaproteobacteria</taxon>
        <taxon>Oceanospirillales</taxon>
        <taxon>Halomonadaceae</taxon>
        <taxon>Kushneria</taxon>
    </lineage>
</organism>
<comment type="caution">
    <text evidence="7">The sequence shown here is derived from an EMBL/GenBank/DDBJ whole genome shotgun (WGS) entry which is preliminary data.</text>
</comment>
<name>A0ABQ3FG51_9GAMM</name>
<proteinExistence type="inferred from homology"/>
<evidence type="ECO:0000313" key="8">
    <source>
        <dbReference type="Proteomes" id="UP000604243"/>
    </source>
</evidence>
<dbReference type="InterPro" id="IPR050739">
    <property type="entry name" value="MFP"/>
</dbReference>